<feature type="transmembrane region" description="Helical" evidence="8">
    <location>
        <begin position="186"/>
        <end position="204"/>
    </location>
</feature>
<reference evidence="9" key="1">
    <citation type="submission" date="2016-08" db="EMBL/GenBank/DDBJ databases">
        <title>Complete genome of Cloacibacillus porcorum.</title>
        <authorList>
            <person name="Looft T."/>
            <person name="Bayles D.O."/>
            <person name="Alt D.P."/>
        </authorList>
    </citation>
    <scope>NUCLEOTIDE SEQUENCE [LARGE SCALE GENOMIC DNA]</scope>
    <source>
        <strain evidence="9">CL-84</strain>
    </source>
</reference>
<evidence type="ECO:0000256" key="7">
    <source>
        <dbReference type="ARBA" id="ARBA00023136"/>
    </source>
</evidence>
<evidence type="ECO:0000313" key="10">
    <source>
        <dbReference type="Proteomes" id="UP000093044"/>
    </source>
</evidence>
<keyword evidence="5 8" id="KW-0812">Transmembrane</keyword>
<keyword evidence="10" id="KW-1185">Reference proteome</keyword>
<evidence type="ECO:0000256" key="2">
    <source>
        <dbReference type="ARBA" id="ARBA00009261"/>
    </source>
</evidence>
<dbReference type="Pfam" id="PF01235">
    <property type="entry name" value="Na_Ala_symp"/>
    <property type="match status" value="1"/>
</dbReference>
<keyword evidence="4 8" id="KW-1003">Cell membrane</keyword>
<evidence type="ECO:0000256" key="4">
    <source>
        <dbReference type="ARBA" id="ARBA00022475"/>
    </source>
</evidence>
<dbReference type="GO" id="GO:0005886">
    <property type="term" value="C:plasma membrane"/>
    <property type="evidence" value="ECO:0007669"/>
    <property type="project" value="UniProtKB-SubCell"/>
</dbReference>
<dbReference type="PRINTS" id="PR00175">
    <property type="entry name" value="NAALASMPORT"/>
</dbReference>
<feature type="transmembrane region" description="Helical" evidence="8">
    <location>
        <begin position="402"/>
        <end position="423"/>
    </location>
</feature>
<dbReference type="AlphaFoldDB" id="A0A1B2I8E0"/>
<dbReference type="PANTHER" id="PTHR30330">
    <property type="entry name" value="AGSS FAMILY TRANSPORTER, SODIUM-ALANINE"/>
    <property type="match status" value="1"/>
</dbReference>
<keyword evidence="7 8" id="KW-0472">Membrane</keyword>
<protein>
    <recommendedName>
        <fullName evidence="11">Amino acid carrier protein</fullName>
    </recommendedName>
</protein>
<dbReference type="PANTHER" id="PTHR30330:SF14">
    <property type="entry name" value="SODIUM_AMINO ACID (ALANINE) SYMPORTER"/>
    <property type="match status" value="1"/>
</dbReference>
<feature type="transmembrane region" description="Helical" evidence="8">
    <location>
        <begin position="71"/>
        <end position="92"/>
    </location>
</feature>
<evidence type="ECO:0000256" key="5">
    <source>
        <dbReference type="ARBA" id="ARBA00022692"/>
    </source>
</evidence>
<keyword evidence="6 8" id="KW-1133">Transmembrane helix</keyword>
<evidence type="ECO:0008006" key="11">
    <source>
        <dbReference type="Google" id="ProtNLM"/>
    </source>
</evidence>
<feature type="transmembrane region" description="Helical" evidence="8">
    <location>
        <begin position="98"/>
        <end position="121"/>
    </location>
</feature>
<accession>A0A1B2I8E0</accession>
<evidence type="ECO:0000313" key="9">
    <source>
        <dbReference type="EMBL" id="ANZ46239.1"/>
    </source>
</evidence>
<name>A0A1B2I8E0_9BACT</name>
<dbReference type="RefSeq" id="WP_066748016.1">
    <property type="nucleotide sequence ID" value="NZ_CAUFKJ010000006.1"/>
</dbReference>
<feature type="transmembrane region" description="Helical" evidence="8">
    <location>
        <begin position="147"/>
        <end position="166"/>
    </location>
</feature>
<sequence length="472" mass="52088">MVDNLLNSIVSFLWGPPLLVLLLGTGVYFSVLTRCWQIRNFFKAFKHCFFTKDSNDNDSGNNISSYEAASVAIAGSIGAGNIGGVAGAIALGGPGVVFWLWATALVGMMTKMVEVTLAVYFREKNNEGKFIGGPTFYMEKGLGSKGFPWKIIAIVFSVGILLQMFLSPENFSVSESMYELIGVDRIWGGVIYAIACWVVIYGGLSRVAKFASLMMPFMSLTYLILGLWIIVVNYERLPEVITLIFRNAFTPTAAVGGFAGATFMITVRTGIARGLFSNEAGWGTSPMVHASARNKHPIEQGMWGMMEVFIDTMVVCTITALVILVSGEWASGAAGVTLTMRSFQHGLGGFAKYFIAIALFLFCWTTQTGWFCYHQMLIKHVFRDYPKACNFLAKAQQCTQPLYGLIMTILIVIFGVQTKYAWLVVDISSAIPTFINLFVIIFLTKKFLSVLNDFEGPKKLYGKELYDSVKID</sequence>
<keyword evidence="3 8" id="KW-0813">Transport</keyword>
<gene>
    <name evidence="9" type="ORF">BED41_14690</name>
</gene>
<feature type="transmembrane region" description="Helical" evidence="8">
    <location>
        <begin position="350"/>
        <end position="373"/>
    </location>
</feature>
<dbReference type="GeneID" id="83059092"/>
<dbReference type="STRING" id="1197717.BED41_14690"/>
<dbReference type="GO" id="GO:0005283">
    <property type="term" value="F:amino acid:sodium symporter activity"/>
    <property type="evidence" value="ECO:0007669"/>
    <property type="project" value="InterPro"/>
</dbReference>
<feature type="transmembrane region" description="Helical" evidence="8">
    <location>
        <begin position="429"/>
        <end position="448"/>
    </location>
</feature>
<dbReference type="KEGG" id="cpor:BED41_14690"/>
<evidence type="ECO:0000256" key="1">
    <source>
        <dbReference type="ARBA" id="ARBA00004651"/>
    </source>
</evidence>
<evidence type="ECO:0000256" key="3">
    <source>
        <dbReference type="ARBA" id="ARBA00022448"/>
    </source>
</evidence>
<dbReference type="InterPro" id="IPR001463">
    <property type="entry name" value="Na/Ala_symport"/>
</dbReference>
<feature type="transmembrane region" description="Helical" evidence="8">
    <location>
        <begin position="243"/>
        <end position="267"/>
    </location>
</feature>
<feature type="transmembrane region" description="Helical" evidence="8">
    <location>
        <begin position="308"/>
        <end position="330"/>
    </location>
</feature>
<dbReference type="Proteomes" id="UP000093044">
    <property type="component" value="Chromosome"/>
</dbReference>
<feature type="transmembrane region" description="Helical" evidence="8">
    <location>
        <begin position="211"/>
        <end position="231"/>
    </location>
</feature>
<dbReference type="EMBL" id="CP016757">
    <property type="protein sequence ID" value="ANZ46239.1"/>
    <property type="molecule type" value="Genomic_DNA"/>
</dbReference>
<keyword evidence="8" id="KW-0769">Symport</keyword>
<organism evidence="9 10">
    <name type="scientific">Cloacibacillus porcorum</name>
    <dbReference type="NCBI Taxonomy" id="1197717"/>
    <lineage>
        <taxon>Bacteria</taxon>
        <taxon>Thermotogati</taxon>
        <taxon>Synergistota</taxon>
        <taxon>Synergistia</taxon>
        <taxon>Synergistales</taxon>
        <taxon>Synergistaceae</taxon>
        <taxon>Cloacibacillus</taxon>
    </lineage>
</organism>
<evidence type="ECO:0000256" key="6">
    <source>
        <dbReference type="ARBA" id="ARBA00022989"/>
    </source>
</evidence>
<comment type="subcellular location">
    <subcellularLocation>
        <location evidence="1 8">Cell membrane</location>
        <topology evidence="1 8">Multi-pass membrane protein</topology>
    </subcellularLocation>
</comment>
<dbReference type="NCBIfam" id="TIGR00835">
    <property type="entry name" value="agcS"/>
    <property type="match status" value="1"/>
</dbReference>
<comment type="similarity">
    <text evidence="2 8">Belongs to the alanine or glycine:cation symporter (AGCS) (TC 2.A.25) family.</text>
</comment>
<proteinExistence type="inferred from homology"/>
<evidence type="ECO:0000256" key="8">
    <source>
        <dbReference type="RuleBase" id="RU363064"/>
    </source>
</evidence>
<feature type="transmembrane region" description="Helical" evidence="8">
    <location>
        <begin position="12"/>
        <end position="33"/>
    </location>
</feature>